<accession>A0A524RPT5</accession>
<dbReference type="AlphaFoldDB" id="A0A524RPT5"/>
<sequence>MSEVVPKGRREFSWNDSVHDPDGKYTVDCRINGMPRPTFVHALPNEIKTRDATISLLHFKELGVSFLPLAIFENKESINQKVLARFSDVCENSFPA</sequence>
<dbReference type="Proteomes" id="UP000317990">
    <property type="component" value="Unassembled WGS sequence"/>
</dbReference>
<dbReference type="EMBL" id="SRMO01000041">
    <property type="protein sequence ID" value="TGG94382.1"/>
    <property type="molecule type" value="Genomic_DNA"/>
</dbReference>
<evidence type="ECO:0000313" key="1">
    <source>
        <dbReference type="EMBL" id="TGG94382.1"/>
    </source>
</evidence>
<reference evidence="1 2" key="1">
    <citation type="journal article" date="2019" name="mSystems">
        <title>Life at home and on the roam: Genomic adaptions reflect the dual lifestyle of an intracellular, facultative symbiont.</title>
        <authorList>
            <person name="Burgsdorf I."/>
        </authorList>
    </citation>
    <scope>NUCLEOTIDE SEQUENCE [LARGE SCALE GENOMIC DNA]</scope>
    <source>
        <strain evidence="1">277cV</strain>
    </source>
</reference>
<organism evidence="1 2">
    <name type="scientific">Aphanocapsa feldmannii 277cV</name>
    <dbReference type="NCBI Taxonomy" id="2507553"/>
    <lineage>
        <taxon>Bacteria</taxon>
        <taxon>Bacillati</taxon>
        <taxon>Cyanobacteriota</taxon>
        <taxon>Cyanophyceae</taxon>
        <taxon>Oscillatoriophycideae</taxon>
        <taxon>Chroococcales</taxon>
        <taxon>Microcystaceae</taxon>
        <taxon>Aphanocapsa</taxon>
    </lineage>
</organism>
<evidence type="ECO:0000313" key="2">
    <source>
        <dbReference type="Proteomes" id="UP000317990"/>
    </source>
</evidence>
<comment type="caution">
    <text evidence="1">The sequence shown here is derived from an EMBL/GenBank/DDBJ whole genome shotgun (WGS) entry which is preliminary data.</text>
</comment>
<gene>
    <name evidence="1" type="ORF">ERJ67_03000</name>
</gene>
<name>A0A524RPT5_9CHRO</name>
<protein>
    <submittedName>
        <fullName evidence="1">Uncharacterized protein</fullName>
    </submittedName>
</protein>
<proteinExistence type="predicted"/>